<proteinExistence type="predicted"/>
<evidence type="ECO:0000256" key="1">
    <source>
        <dbReference type="ARBA" id="ARBA00022737"/>
    </source>
</evidence>
<dbReference type="AlphaFoldDB" id="A0A6H5HW80"/>
<dbReference type="Proteomes" id="UP000479190">
    <property type="component" value="Unassembled WGS sequence"/>
</dbReference>
<dbReference type="InterPro" id="IPR036770">
    <property type="entry name" value="Ankyrin_rpt-contain_sf"/>
</dbReference>
<dbReference type="Pfam" id="PF12796">
    <property type="entry name" value="Ank_2"/>
    <property type="match status" value="3"/>
</dbReference>
<dbReference type="PROSITE" id="PS50297">
    <property type="entry name" value="ANK_REP_REGION"/>
    <property type="match status" value="6"/>
</dbReference>
<feature type="repeat" description="ANK" evidence="3">
    <location>
        <begin position="447"/>
        <end position="479"/>
    </location>
</feature>
<dbReference type="OrthoDB" id="194358at2759"/>
<dbReference type="SUPFAM" id="SSF48403">
    <property type="entry name" value="Ankyrin repeat"/>
    <property type="match status" value="1"/>
</dbReference>
<name>A0A6H5HW80_9HYME</name>
<accession>A0A6H5HW80</accession>
<dbReference type="EMBL" id="CADCXV010000369">
    <property type="protein sequence ID" value="CAB0029901.1"/>
    <property type="molecule type" value="Genomic_DNA"/>
</dbReference>
<dbReference type="Gene3D" id="1.25.40.20">
    <property type="entry name" value="Ankyrin repeat-containing domain"/>
    <property type="match status" value="4"/>
</dbReference>
<keyword evidence="2 3" id="KW-0040">ANK repeat</keyword>
<protein>
    <submittedName>
        <fullName evidence="4">Uncharacterized protein</fullName>
    </submittedName>
</protein>
<dbReference type="PRINTS" id="PR01415">
    <property type="entry name" value="ANKYRIN"/>
</dbReference>
<gene>
    <name evidence="4" type="ORF">TBRA_LOCUS1925</name>
</gene>
<evidence type="ECO:0000256" key="3">
    <source>
        <dbReference type="PROSITE-ProRule" id="PRU00023"/>
    </source>
</evidence>
<evidence type="ECO:0000313" key="4">
    <source>
        <dbReference type="EMBL" id="CAB0029901.1"/>
    </source>
</evidence>
<feature type="repeat" description="ANK" evidence="3">
    <location>
        <begin position="374"/>
        <end position="406"/>
    </location>
</feature>
<feature type="repeat" description="ANK" evidence="3">
    <location>
        <begin position="520"/>
        <end position="548"/>
    </location>
</feature>
<organism evidence="4 5">
    <name type="scientific">Trichogramma brassicae</name>
    <dbReference type="NCBI Taxonomy" id="86971"/>
    <lineage>
        <taxon>Eukaryota</taxon>
        <taxon>Metazoa</taxon>
        <taxon>Ecdysozoa</taxon>
        <taxon>Arthropoda</taxon>
        <taxon>Hexapoda</taxon>
        <taxon>Insecta</taxon>
        <taxon>Pterygota</taxon>
        <taxon>Neoptera</taxon>
        <taxon>Endopterygota</taxon>
        <taxon>Hymenoptera</taxon>
        <taxon>Apocrita</taxon>
        <taxon>Proctotrupomorpha</taxon>
        <taxon>Chalcidoidea</taxon>
        <taxon>Trichogrammatidae</taxon>
        <taxon>Trichogramma</taxon>
    </lineage>
</organism>
<keyword evidence="5" id="KW-1185">Reference proteome</keyword>
<feature type="repeat" description="ANK" evidence="3">
    <location>
        <begin position="303"/>
        <end position="335"/>
    </location>
</feature>
<dbReference type="PANTHER" id="PTHR24198">
    <property type="entry name" value="ANKYRIN REPEAT AND PROTEIN KINASE DOMAIN-CONTAINING PROTEIN"/>
    <property type="match status" value="1"/>
</dbReference>
<evidence type="ECO:0000313" key="5">
    <source>
        <dbReference type="Proteomes" id="UP000479190"/>
    </source>
</evidence>
<keyword evidence="1" id="KW-0677">Repeat</keyword>
<dbReference type="PANTHER" id="PTHR24198:SF165">
    <property type="entry name" value="ANKYRIN REPEAT-CONTAINING PROTEIN-RELATED"/>
    <property type="match status" value="1"/>
</dbReference>
<dbReference type="InterPro" id="IPR002110">
    <property type="entry name" value="Ankyrin_rpt"/>
</dbReference>
<sequence>MFFASAGIGVVFALMSALLLKHVDLRKNPSLEFGLMLVFTYAPYVLAEGIQLSVCKNMDDESFDSTKDQEYLDCLTSIRQPVNWESAAERKYFYSQCCSFIGRWESRLQNLREIFAREEIDWLLRMCVRSGPIELISSVIRAGYKDEPDLDKDGKPLLLCTTAVHDMIGLNSCDAVSTLRKLFEIYNNFNVNYVSESGLTHFHVACKYGCEDIVEKFLEHGQDPNCHVQRAKVDPPLHMSLVLGHNKVAELLLRRGADPNLVDAMESTALHHTLYQLDDDWVEKFFEICDDMQVTLQIDIPEMGWTPLHVAVMGDLRKGTEFLLRRGANPNAVNPLQGRTPLHIICQWNHQAKIFFEICDDMQHTIQIDVQDEKGWTPLHLALFGGHRELAEMLLRRGANPNLATEEGLTPLHVISRCNIDDDIVEVFFKICDEIQQALEINALDNMGNTSLHLALRKGNEMSVESLLRRGVDPNIANKEGSTPLHEICLRDHDDDLVKIFFEINKEKNQTVQIDSSDKFGRTPLNLAVTNLMPNTVDVLLDRGADLSSFVFPNYSNFCNTLNKKCINWDNLRLASGILVVVERLENREYQLNWNDALTIVKLFDDYRFSEKSWNLEECFNDQNFTIRAKKIIIIPSLSLYDLIQLRPEEEEKLLTYTNYFEIERLNNLDKIPGEHFDACISHLCEKMSRRYFQRLALDPLRELSRDRLPILCYQKIIEELKNEDLFKICQAGELLAKENGAKICETVSKATVSQDMFIFQTCKTRLNLTNCDIIHDNSSSNEAKNIQREAQKITSLILYTLAAVRRVQYIIILPGIRIDGCLLSFMPSRDRAAAAAAREFILVAAAAAAAGHNICRKPVAGGIDFCS</sequence>
<feature type="repeat" description="ANK" evidence="3">
    <location>
        <begin position="232"/>
        <end position="264"/>
    </location>
</feature>
<evidence type="ECO:0000256" key="2">
    <source>
        <dbReference type="ARBA" id="ARBA00023043"/>
    </source>
</evidence>
<feature type="repeat" description="ANK" evidence="3">
    <location>
        <begin position="197"/>
        <end position="225"/>
    </location>
</feature>
<dbReference type="SMART" id="SM00248">
    <property type="entry name" value="ANK"/>
    <property type="match status" value="9"/>
</dbReference>
<dbReference type="PROSITE" id="PS50088">
    <property type="entry name" value="ANK_REPEAT"/>
    <property type="match status" value="6"/>
</dbReference>
<reference evidence="4 5" key="1">
    <citation type="submission" date="2020-02" db="EMBL/GenBank/DDBJ databases">
        <authorList>
            <person name="Ferguson B K."/>
        </authorList>
    </citation>
    <scope>NUCLEOTIDE SEQUENCE [LARGE SCALE GENOMIC DNA]</scope>
</reference>